<sequence>MPEIPEGAVQACPCVCHGDHPGVEHVRACCPYWDGPLGWHVGESLSHIEARTRRKVAEEIRAIVADDGPYPMDAWRAFKSRHKRLVTGDSVVAVLLAVADEIEGAAHDPR</sequence>
<accession>A0A1I0EXI9</accession>
<keyword evidence="2" id="KW-1185">Reference proteome</keyword>
<evidence type="ECO:0000313" key="2">
    <source>
        <dbReference type="Proteomes" id="UP000199361"/>
    </source>
</evidence>
<dbReference type="STRING" id="568860.SAMN05421811_103249"/>
<organism evidence="1 2">
    <name type="scientific">Nonomuraea wenchangensis</name>
    <dbReference type="NCBI Taxonomy" id="568860"/>
    <lineage>
        <taxon>Bacteria</taxon>
        <taxon>Bacillati</taxon>
        <taxon>Actinomycetota</taxon>
        <taxon>Actinomycetes</taxon>
        <taxon>Streptosporangiales</taxon>
        <taxon>Streptosporangiaceae</taxon>
        <taxon>Nonomuraea</taxon>
    </lineage>
</organism>
<dbReference type="Proteomes" id="UP000199361">
    <property type="component" value="Unassembled WGS sequence"/>
</dbReference>
<gene>
    <name evidence="1" type="ORF">SAMN05421811_103249</name>
</gene>
<reference evidence="1 2" key="1">
    <citation type="submission" date="2016-10" db="EMBL/GenBank/DDBJ databases">
        <authorList>
            <person name="de Groot N.N."/>
        </authorList>
    </citation>
    <scope>NUCLEOTIDE SEQUENCE [LARGE SCALE GENOMIC DNA]</scope>
    <source>
        <strain evidence="1 2">CGMCC 4.5598</strain>
    </source>
</reference>
<evidence type="ECO:0000313" key="1">
    <source>
        <dbReference type="EMBL" id="SET50365.1"/>
    </source>
</evidence>
<name>A0A1I0EXI9_9ACTN</name>
<proteinExistence type="predicted"/>
<dbReference type="AlphaFoldDB" id="A0A1I0EXI9"/>
<dbReference type="EMBL" id="FOHX01000003">
    <property type="protein sequence ID" value="SET50365.1"/>
    <property type="molecule type" value="Genomic_DNA"/>
</dbReference>
<protein>
    <submittedName>
        <fullName evidence="1">Uncharacterized protein</fullName>
    </submittedName>
</protein>
<dbReference type="RefSeq" id="WP_143082175.1">
    <property type="nucleotide sequence ID" value="NZ_FOHX01000003.1"/>
</dbReference>